<dbReference type="FunFam" id="3.30.70.100:FF:000047">
    <property type="entry name" value="Copper-transporting ATPase PAA1, chloroplastic"/>
    <property type="match status" value="1"/>
</dbReference>
<dbReference type="GO" id="GO:0005762">
    <property type="term" value="C:mitochondrial large ribosomal subunit"/>
    <property type="evidence" value="ECO:0007669"/>
    <property type="project" value="TreeGrafter"/>
</dbReference>
<reference evidence="10" key="1">
    <citation type="submission" date="2023-07" db="EMBL/GenBank/DDBJ databases">
        <title>A chromosome-level genome assembly of Lolium multiflorum.</title>
        <authorList>
            <person name="Chen Y."/>
            <person name="Copetti D."/>
            <person name="Kolliker R."/>
            <person name="Studer B."/>
        </authorList>
    </citation>
    <scope>NUCLEOTIDE SEQUENCE</scope>
    <source>
        <strain evidence="10">02402/16</strain>
        <tissue evidence="10">Leaf</tissue>
    </source>
</reference>
<evidence type="ECO:0000256" key="5">
    <source>
        <dbReference type="ARBA" id="ARBA00022980"/>
    </source>
</evidence>
<comment type="function">
    <text evidence="1">Binds to 23S rRNA.</text>
</comment>
<keyword evidence="6" id="KW-0687">Ribonucleoprotein</keyword>
<evidence type="ECO:0000256" key="6">
    <source>
        <dbReference type="ARBA" id="ARBA00023274"/>
    </source>
</evidence>
<dbReference type="InterPro" id="IPR036163">
    <property type="entry name" value="HMA_dom_sf"/>
</dbReference>
<dbReference type="PANTHER" id="PTHR12059:SF5">
    <property type="entry name" value="LARGE RIBOSOMAL SUBUNIT PROTEIN UL23M"/>
    <property type="match status" value="1"/>
</dbReference>
<dbReference type="AlphaFoldDB" id="A0AAD8WAU0"/>
<dbReference type="InterPro" id="IPR012678">
    <property type="entry name" value="Ribosomal_uL23/eL15/eS24_sf"/>
</dbReference>
<sequence>MGSRLGRRVLHFANLPIKLMLPPAPLASVQEFAIKTVPSASKIDIRRCLESMYGFSIADVRTLNMEGKKLRRGRFLAAKPDYKKAYVTLHAPLHVSPDIFPIGAILAERERKASAAAARRKAVEGAEIDGEREGKGKHWMEDDREGFSRAGHGKVVYGNPGRLGKKRRGRARVNQEPKEEGEKFPWNGMRLTTEKPARKRHYPAKKQGGIVLKQRSHRGSALRAKRSFLGRWQETLYRPTAMEPAVITGPPLALAAARRLLFAPPPHGFASISTRSSIGGGGGGNGGFFRGSGGGGGGDSGAGAAAAAAAAVALGESGTADGDVILLHVGGMSCGGCASKVKRILESQPDVAFATVDFDKATAAVWTTAEAKQTEDWQKQLGEKLALHLSNCGFQSHLHDEAGDE</sequence>
<accession>A0AAD8WAU0</accession>
<dbReference type="Proteomes" id="UP001231189">
    <property type="component" value="Unassembled WGS sequence"/>
</dbReference>
<evidence type="ECO:0000256" key="1">
    <source>
        <dbReference type="ARBA" id="ARBA00002500"/>
    </source>
</evidence>
<dbReference type="FunFam" id="3.30.70.330:FF:000436">
    <property type="entry name" value="50S ribosomal protein L23"/>
    <property type="match status" value="1"/>
</dbReference>
<gene>
    <name evidence="10" type="ORF">QYE76_067531</name>
</gene>
<keyword evidence="11" id="KW-1185">Reference proteome</keyword>
<dbReference type="InterPro" id="IPR013025">
    <property type="entry name" value="Ribosomal_uL23-like"/>
</dbReference>
<feature type="domain" description="HMA" evidence="9">
    <location>
        <begin position="323"/>
        <end position="390"/>
    </location>
</feature>
<evidence type="ECO:0000256" key="8">
    <source>
        <dbReference type="SAM" id="MobiDB-lite"/>
    </source>
</evidence>
<dbReference type="InterPro" id="IPR017969">
    <property type="entry name" value="Heavy-metal-associated_CS"/>
</dbReference>
<comment type="caution">
    <text evidence="10">The sequence shown here is derived from an EMBL/GenBank/DDBJ whole genome shotgun (WGS) entry which is preliminary data.</text>
</comment>
<protein>
    <recommendedName>
        <fullName evidence="7">Large ribosomal subunit protein uL23m</fullName>
    </recommendedName>
</protein>
<evidence type="ECO:0000259" key="9">
    <source>
        <dbReference type="PROSITE" id="PS50846"/>
    </source>
</evidence>
<feature type="region of interest" description="Disordered" evidence="8">
    <location>
        <begin position="150"/>
        <end position="184"/>
    </location>
</feature>
<comment type="subunit">
    <text evidence="3">Part of the 50S ribosomal subunit.</text>
</comment>
<organism evidence="10 11">
    <name type="scientific">Lolium multiflorum</name>
    <name type="common">Italian ryegrass</name>
    <name type="synonym">Lolium perenne subsp. multiflorum</name>
    <dbReference type="NCBI Taxonomy" id="4521"/>
    <lineage>
        <taxon>Eukaryota</taxon>
        <taxon>Viridiplantae</taxon>
        <taxon>Streptophyta</taxon>
        <taxon>Embryophyta</taxon>
        <taxon>Tracheophyta</taxon>
        <taxon>Spermatophyta</taxon>
        <taxon>Magnoliopsida</taxon>
        <taxon>Liliopsida</taxon>
        <taxon>Poales</taxon>
        <taxon>Poaceae</taxon>
        <taxon>BOP clade</taxon>
        <taxon>Pooideae</taxon>
        <taxon>Poodae</taxon>
        <taxon>Poeae</taxon>
        <taxon>Poeae Chloroplast Group 2 (Poeae type)</taxon>
        <taxon>Loliodinae</taxon>
        <taxon>Loliinae</taxon>
        <taxon>Lolium</taxon>
    </lineage>
</organism>
<dbReference type="GO" id="GO:0032543">
    <property type="term" value="P:mitochondrial translation"/>
    <property type="evidence" value="ECO:0007669"/>
    <property type="project" value="TreeGrafter"/>
</dbReference>
<dbReference type="PROSITE" id="PS01047">
    <property type="entry name" value="HMA_1"/>
    <property type="match status" value="1"/>
</dbReference>
<dbReference type="PROSITE" id="PS50846">
    <property type="entry name" value="HMA_2"/>
    <property type="match status" value="1"/>
</dbReference>
<dbReference type="SUPFAM" id="SSF55008">
    <property type="entry name" value="HMA, heavy metal-associated domain"/>
    <property type="match status" value="1"/>
</dbReference>
<dbReference type="GO" id="GO:0003735">
    <property type="term" value="F:structural constituent of ribosome"/>
    <property type="evidence" value="ECO:0007669"/>
    <property type="project" value="InterPro"/>
</dbReference>
<evidence type="ECO:0000256" key="2">
    <source>
        <dbReference type="ARBA" id="ARBA00006700"/>
    </source>
</evidence>
<comment type="similarity">
    <text evidence="2">Belongs to the universal ribosomal protein uL23 family.</text>
</comment>
<evidence type="ECO:0000256" key="7">
    <source>
        <dbReference type="ARBA" id="ARBA00039977"/>
    </source>
</evidence>
<dbReference type="PANTHER" id="PTHR12059">
    <property type="entry name" value="RIBOSOMAL PROTEIN L23-RELATED"/>
    <property type="match status" value="1"/>
</dbReference>
<name>A0AAD8WAU0_LOLMU</name>
<dbReference type="CDD" id="cd00371">
    <property type="entry name" value="HMA"/>
    <property type="match status" value="1"/>
</dbReference>
<dbReference type="EMBL" id="JAUUTY010000004">
    <property type="protein sequence ID" value="KAK1649726.1"/>
    <property type="molecule type" value="Genomic_DNA"/>
</dbReference>
<dbReference type="GO" id="GO:0046872">
    <property type="term" value="F:metal ion binding"/>
    <property type="evidence" value="ECO:0007669"/>
    <property type="project" value="UniProtKB-KW"/>
</dbReference>
<evidence type="ECO:0000256" key="4">
    <source>
        <dbReference type="ARBA" id="ARBA00022723"/>
    </source>
</evidence>
<evidence type="ECO:0000313" key="10">
    <source>
        <dbReference type="EMBL" id="KAK1649726.1"/>
    </source>
</evidence>
<feature type="compositionally biased region" description="Basic and acidic residues" evidence="8">
    <location>
        <begin position="173"/>
        <end position="183"/>
    </location>
</feature>
<dbReference type="Pfam" id="PF00403">
    <property type="entry name" value="HMA"/>
    <property type="match status" value="1"/>
</dbReference>
<dbReference type="Gene3D" id="3.30.70.100">
    <property type="match status" value="1"/>
</dbReference>
<dbReference type="Gene3D" id="3.30.70.330">
    <property type="match status" value="1"/>
</dbReference>
<keyword evidence="5" id="KW-0689">Ribosomal protein</keyword>
<evidence type="ECO:0000256" key="3">
    <source>
        <dbReference type="ARBA" id="ARBA00011838"/>
    </source>
</evidence>
<dbReference type="InterPro" id="IPR012677">
    <property type="entry name" value="Nucleotide-bd_a/b_plait_sf"/>
</dbReference>
<dbReference type="SUPFAM" id="SSF54189">
    <property type="entry name" value="Ribosomal proteins S24e, L23 and L15e"/>
    <property type="match status" value="1"/>
</dbReference>
<evidence type="ECO:0000313" key="11">
    <source>
        <dbReference type="Proteomes" id="UP001231189"/>
    </source>
</evidence>
<keyword evidence="4" id="KW-0479">Metal-binding</keyword>
<dbReference type="Pfam" id="PF00276">
    <property type="entry name" value="Ribosomal_L23"/>
    <property type="match status" value="1"/>
</dbReference>
<dbReference type="InterPro" id="IPR006121">
    <property type="entry name" value="HMA_dom"/>
</dbReference>
<proteinExistence type="inferred from homology"/>